<gene>
    <name evidence="2" type="ORF">EAS61_33505</name>
</gene>
<dbReference type="Proteomes" id="UP000290174">
    <property type="component" value="Unassembled WGS sequence"/>
</dbReference>
<evidence type="ECO:0000313" key="3">
    <source>
        <dbReference type="Proteomes" id="UP000290174"/>
    </source>
</evidence>
<dbReference type="Gene3D" id="3.40.50.1580">
    <property type="entry name" value="Nucleoside phosphorylase domain"/>
    <property type="match status" value="1"/>
</dbReference>
<dbReference type="AlphaFoldDB" id="A0A4Q0QAB4"/>
<feature type="domain" description="Nucleoside phosphorylase" evidence="1">
    <location>
        <begin position="59"/>
        <end position="264"/>
    </location>
</feature>
<proteinExistence type="predicted"/>
<dbReference type="EMBL" id="RKMK01000048">
    <property type="protein sequence ID" value="RXG86400.1"/>
    <property type="molecule type" value="Genomic_DNA"/>
</dbReference>
<evidence type="ECO:0000313" key="2">
    <source>
        <dbReference type="EMBL" id="RXG86400.1"/>
    </source>
</evidence>
<dbReference type="Pfam" id="PF01048">
    <property type="entry name" value="PNP_UDP_1"/>
    <property type="match status" value="1"/>
</dbReference>
<dbReference type="GO" id="GO:0009116">
    <property type="term" value="P:nucleoside metabolic process"/>
    <property type="evidence" value="ECO:0007669"/>
    <property type="project" value="InterPro"/>
</dbReference>
<accession>A0A4Q0QAB4</accession>
<protein>
    <submittedName>
        <fullName evidence="2">Uridine phosphorylase</fullName>
    </submittedName>
</protein>
<comment type="caution">
    <text evidence="2">The sequence shown here is derived from an EMBL/GenBank/DDBJ whole genome shotgun (WGS) entry which is preliminary data.</text>
</comment>
<dbReference type="SUPFAM" id="SSF53167">
    <property type="entry name" value="Purine and uridine phosphorylases"/>
    <property type="match status" value="1"/>
</dbReference>
<sequence length="279" mass="30108">MDDKPHRTEPAWPIVGVKDHKAPSVFRPESLLREARRQRQLPLVAVPEICVLDPDGDVVRHLKRTGVGRIHKGWACYHTELLAFDLDDIGEVGIVGCAVGAPFAVLVAEQLFASNCRLLVSVTSAGQINPIGPTPYFVLIDRALRDEGTSYHYLAGSTFAAAPDMSLLDRVERAGRSLPEKLHRGSTWTTDAPYRETEAAISRARELGTLAVEMEAAALYAFGTTSGNSIVCFAHVTNSMAQTEGDFEKGEADGAKATLAVVAAAARGWQNDARISDNA</sequence>
<dbReference type="GO" id="GO:0003824">
    <property type="term" value="F:catalytic activity"/>
    <property type="evidence" value="ECO:0007669"/>
    <property type="project" value="InterPro"/>
</dbReference>
<dbReference type="InterPro" id="IPR000845">
    <property type="entry name" value="Nucleoside_phosphorylase_d"/>
</dbReference>
<dbReference type="InterPro" id="IPR035994">
    <property type="entry name" value="Nucleoside_phosphorylase_sf"/>
</dbReference>
<organism evidence="2 3">
    <name type="scientific">Bradyrhizobium zhanjiangense</name>
    <dbReference type="NCBI Taxonomy" id="1325107"/>
    <lineage>
        <taxon>Bacteria</taxon>
        <taxon>Pseudomonadati</taxon>
        <taxon>Pseudomonadota</taxon>
        <taxon>Alphaproteobacteria</taxon>
        <taxon>Hyphomicrobiales</taxon>
        <taxon>Nitrobacteraceae</taxon>
        <taxon>Bradyrhizobium</taxon>
    </lineage>
</organism>
<name>A0A4Q0QAB4_9BRAD</name>
<dbReference type="CDD" id="cd09007">
    <property type="entry name" value="NP-I_spr0068"/>
    <property type="match status" value="1"/>
</dbReference>
<evidence type="ECO:0000259" key="1">
    <source>
        <dbReference type="Pfam" id="PF01048"/>
    </source>
</evidence>
<reference evidence="2 3" key="1">
    <citation type="submission" date="2018-11" db="EMBL/GenBank/DDBJ databases">
        <title>Bradyrhizobium sp. nov., isolated from effective nodules of peanut in China.</title>
        <authorList>
            <person name="Li Y."/>
        </authorList>
    </citation>
    <scope>NUCLEOTIDE SEQUENCE [LARGE SCALE GENOMIC DNA]</scope>
    <source>
        <strain evidence="2 3">CCBAU 51770</strain>
    </source>
</reference>